<evidence type="ECO:0000313" key="1">
    <source>
        <dbReference type="EMBL" id="THG42647.1"/>
    </source>
</evidence>
<gene>
    <name evidence="1" type="ORF">E5990_10780</name>
</gene>
<reference evidence="1" key="1">
    <citation type="submission" date="2019-04" db="EMBL/GenBank/DDBJ databases">
        <title>Microbes associate with the intestines of laboratory mice.</title>
        <authorList>
            <person name="Navarre W."/>
            <person name="Wong E."/>
            <person name="Huang K.C."/>
            <person name="Tropini C."/>
            <person name="Ng K."/>
            <person name="Yu B."/>
        </authorList>
    </citation>
    <scope>NUCLEOTIDE SEQUENCE</scope>
    <source>
        <strain evidence="1">NM86_A22</strain>
    </source>
</reference>
<accession>A0AC61S3G7</accession>
<comment type="caution">
    <text evidence="1">The sequence shown here is derived from an EMBL/GenBank/DDBJ whole genome shotgun (WGS) entry which is preliminary data.</text>
</comment>
<sequence>MKRLLFLALAITAVALQGFCQDTENWYYETNTSGQEVPRKFLGIRANLDITAPGDATADGIGIELFEPGAGFSAGLVYNTPLGRKFYFEPGLYLYYQTMGCNKDFLYDVESASVRQFGVRIPLQVGMRFKTRTGFFSISTGPGINIGLSGKLHAEESGQSVNVDVYKDDLNRFDINWNFGCAIHFKQWMIGLNGNMGILNMLKDIDEVKWHQNFITIGFGYNFAI</sequence>
<name>A0AC61S3G7_9BACT</name>
<evidence type="ECO:0000313" key="2">
    <source>
        <dbReference type="Proteomes" id="UP000305401"/>
    </source>
</evidence>
<dbReference type="Proteomes" id="UP000305401">
    <property type="component" value="Unassembled WGS sequence"/>
</dbReference>
<keyword evidence="2" id="KW-1185">Reference proteome</keyword>
<dbReference type="EMBL" id="SSTG01000215">
    <property type="protein sequence ID" value="THG42647.1"/>
    <property type="molecule type" value="Genomic_DNA"/>
</dbReference>
<organism evidence="1 2">
    <name type="scientific">Muribaculum caecicola</name>
    <dbReference type="NCBI Taxonomy" id="3038144"/>
    <lineage>
        <taxon>Bacteria</taxon>
        <taxon>Pseudomonadati</taxon>
        <taxon>Bacteroidota</taxon>
        <taxon>Bacteroidia</taxon>
        <taxon>Bacteroidales</taxon>
        <taxon>Muribaculaceae</taxon>
        <taxon>Muribaculum</taxon>
    </lineage>
</organism>
<proteinExistence type="predicted"/>
<protein>
    <submittedName>
        <fullName evidence="1">PorT family protein</fullName>
    </submittedName>
</protein>